<organism evidence="2 3">
    <name type="scientific">Tetrahymena thermophila (strain SB210)</name>
    <dbReference type="NCBI Taxonomy" id="312017"/>
    <lineage>
        <taxon>Eukaryota</taxon>
        <taxon>Sar</taxon>
        <taxon>Alveolata</taxon>
        <taxon>Ciliophora</taxon>
        <taxon>Intramacronucleata</taxon>
        <taxon>Oligohymenophorea</taxon>
        <taxon>Hymenostomatida</taxon>
        <taxon>Tetrahymenina</taxon>
        <taxon>Tetrahymenidae</taxon>
        <taxon>Tetrahymena</taxon>
    </lineage>
</organism>
<reference evidence="3" key="1">
    <citation type="journal article" date="2006" name="PLoS Biol.">
        <title>Macronuclear genome sequence of the ciliate Tetrahymena thermophila, a model eukaryote.</title>
        <authorList>
            <person name="Eisen J.A."/>
            <person name="Coyne R.S."/>
            <person name="Wu M."/>
            <person name="Wu D."/>
            <person name="Thiagarajan M."/>
            <person name="Wortman J.R."/>
            <person name="Badger J.H."/>
            <person name="Ren Q."/>
            <person name="Amedeo P."/>
            <person name="Jones K.M."/>
            <person name="Tallon L.J."/>
            <person name="Delcher A.L."/>
            <person name="Salzberg S.L."/>
            <person name="Silva J.C."/>
            <person name="Haas B.J."/>
            <person name="Majoros W.H."/>
            <person name="Farzad M."/>
            <person name="Carlton J.M."/>
            <person name="Smith R.K. Jr."/>
            <person name="Garg J."/>
            <person name="Pearlman R.E."/>
            <person name="Karrer K.M."/>
            <person name="Sun L."/>
            <person name="Manning G."/>
            <person name="Elde N.C."/>
            <person name="Turkewitz A.P."/>
            <person name="Asai D.J."/>
            <person name="Wilkes D.E."/>
            <person name="Wang Y."/>
            <person name="Cai H."/>
            <person name="Collins K."/>
            <person name="Stewart B.A."/>
            <person name="Lee S.R."/>
            <person name="Wilamowska K."/>
            <person name="Weinberg Z."/>
            <person name="Ruzzo W.L."/>
            <person name="Wloga D."/>
            <person name="Gaertig J."/>
            <person name="Frankel J."/>
            <person name="Tsao C.-C."/>
            <person name="Gorovsky M.A."/>
            <person name="Keeling P.J."/>
            <person name="Waller R.F."/>
            <person name="Patron N.J."/>
            <person name="Cherry J.M."/>
            <person name="Stover N.A."/>
            <person name="Krieger C.J."/>
            <person name="del Toro C."/>
            <person name="Ryder H.F."/>
            <person name="Williamson S.C."/>
            <person name="Barbeau R.A."/>
            <person name="Hamilton E.P."/>
            <person name="Orias E."/>
        </authorList>
    </citation>
    <scope>NUCLEOTIDE SEQUENCE [LARGE SCALE GENOMIC DNA]</scope>
    <source>
        <strain evidence="3">SB210</strain>
    </source>
</reference>
<keyword evidence="3" id="KW-1185">Reference proteome</keyword>
<dbReference type="KEGG" id="tet:TTHERM_00083560"/>
<dbReference type="Proteomes" id="UP000009168">
    <property type="component" value="Unassembled WGS sequence"/>
</dbReference>
<dbReference type="GeneID" id="7839330"/>
<name>Q236Z3_TETTS</name>
<dbReference type="HOGENOM" id="CLU_627776_0_0_1"/>
<dbReference type="AlphaFoldDB" id="Q236Z3"/>
<protein>
    <submittedName>
        <fullName evidence="2">Uncharacterized protein</fullName>
    </submittedName>
</protein>
<accession>Q236Z3</accession>
<evidence type="ECO:0000256" key="1">
    <source>
        <dbReference type="SAM" id="MobiDB-lite"/>
    </source>
</evidence>
<gene>
    <name evidence="2" type="ORF">TTHERM_00083560</name>
</gene>
<evidence type="ECO:0000313" key="3">
    <source>
        <dbReference type="Proteomes" id="UP000009168"/>
    </source>
</evidence>
<dbReference type="EMBL" id="GG662749">
    <property type="protein sequence ID" value="EAR92357.1"/>
    <property type="molecule type" value="Genomic_DNA"/>
</dbReference>
<dbReference type="InParanoid" id="Q236Z3"/>
<dbReference type="RefSeq" id="XP_001012602.1">
    <property type="nucleotide sequence ID" value="XM_001012602.1"/>
</dbReference>
<feature type="region of interest" description="Disordered" evidence="1">
    <location>
        <begin position="254"/>
        <end position="277"/>
    </location>
</feature>
<proteinExistence type="predicted"/>
<evidence type="ECO:0000313" key="2">
    <source>
        <dbReference type="EMBL" id="EAR92357.1"/>
    </source>
</evidence>
<sequence length="437" mass="51370">MQITYVIQKKQISKQKEQSINHCTSSIEQIVSQAQIKENEFQAKKPTSNKLNSSIFQKDFQTFTESSNQLLNDYEKLNLKNISKQQIKFNRIQQKNSIQRNHDSISIKTYSPQKENILNKSIQNEKRHNLSEIITRYRSSTTQEDSRKKNSEFFSTPQKKILQFKSPENNLKHSFSTSSFITQPPKEENHQIKKILHRSQTYQNLNSTQLQDKQPTVGIKKEQQCLLIKSAFTLLPNNRYLPLDDDKIITIRTPVSSSDSSDSGDINEDLTQSHKKVEPINESSKQFLKNFLKERRQQEKQNTCIKMSNQVRKIQQTILNKVLNEMNKEKERKLIIKNLEIVKFLMKNKKKLTSEDYDPLVHYRPKDNFCKNKKTILKLNSGFHPPKDSAAIARDQQEEQKNFIIPCQKQNFFGSEYRRMLNRGVPQIVKDLQSFRQ</sequence>